<dbReference type="Pfam" id="PF01565">
    <property type="entry name" value="FAD_binding_4"/>
    <property type="match status" value="1"/>
</dbReference>
<dbReference type="Gene3D" id="3.30.465.10">
    <property type="match status" value="1"/>
</dbReference>
<dbReference type="InterPro" id="IPR036318">
    <property type="entry name" value="FAD-bd_PCMH-like_sf"/>
</dbReference>
<dbReference type="InterPro" id="IPR016166">
    <property type="entry name" value="FAD-bd_PCMH"/>
</dbReference>
<dbReference type="PANTHER" id="PTHR43762:SF7">
    <property type="entry name" value="FAD-BINDING PCMH-TYPE DOMAIN-CONTAINING PROTEIN"/>
    <property type="match status" value="1"/>
</dbReference>
<dbReference type="InterPro" id="IPR006094">
    <property type="entry name" value="Oxid_FAD_bind_N"/>
</dbReference>
<evidence type="ECO:0000313" key="3">
    <source>
        <dbReference type="EMBL" id="SZX70233.1"/>
    </source>
</evidence>
<accession>A0A383VZD4</accession>
<feature type="signal peptide" evidence="1">
    <location>
        <begin position="1"/>
        <end position="19"/>
    </location>
</feature>
<protein>
    <recommendedName>
        <fullName evidence="2">FAD-binding PCMH-type domain-containing protein</fullName>
    </recommendedName>
</protein>
<reference evidence="3 4" key="1">
    <citation type="submission" date="2016-10" db="EMBL/GenBank/DDBJ databases">
        <authorList>
            <person name="Cai Z."/>
        </authorList>
    </citation>
    <scope>NUCLEOTIDE SEQUENCE [LARGE SCALE GENOMIC DNA]</scope>
</reference>
<organism evidence="3 4">
    <name type="scientific">Tetradesmus obliquus</name>
    <name type="common">Green alga</name>
    <name type="synonym">Acutodesmus obliquus</name>
    <dbReference type="NCBI Taxonomy" id="3088"/>
    <lineage>
        <taxon>Eukaryota</taxon>
        <taxon>Viridiplantae</taxon>
        <taxon>Chlorophyta</taxon>
        <taxon>core chlorophytes</taxon>
        <taxon>Chlorophyceae</taxon>
        <taxon>CS clade</taxon>
        <taxon>Sphaeropleales</taxon>
        <taxon>Scenedesmaceae</taxon>
        <taxon>Tetradesmus</taxon>
    </lineage>
</organism>
<dbReference type="EMBL" id="FNXT01000982">
    <property type="protein sequence ID" value="SZX70233.1"/>
    <property type="molecule type" value="Genomic_DNA"/>
</dbReference>
<dbReference type="STRING" id="3088.A0A383VZD4"/>
<keyword evidence="4" id="KW-1185">Reference proteome</keyword>
<dbReference type="PROSITE" id="PS51387">
    <property type="entry name" value="FAD_PCMH"/>
    <property type="match status" value="1"/>
</dbReference>
<dbReference type="GO" id="GO:0071949">
    <property type="term" value="F:FAD binding"/>
    <property type="evidence" value="ECO:0007669"/>
    <property type="project" value="InterPro"/>
</dbReference>
<feature type="domain" description="FAD-binding PCMH-type" evidence="2">
    <location>
        <begin position="32"/>
        <end position="224"/>
    </location>
</feature>
<feature type="chain" id="PRO_5016921698" description="FAD-binding PCMH-type domain-containing protein" evidence="1">
    <location>
        <begin position="20"/>
        <end position="610"/>
    </location>
</feature>
<proteinExistence type="predicted"/>
<keyword evidence="1" id="KW-0732">Signal</keyword>
<evidence type="ECO:0000259" key="2">
    <source>
        <dbReference type="PROSITE" id="PS51387"/>
    </source>
</evidence>
<dbReference type="Proteomes" id="UP000256970">
    <property type="component" value="Unassembled WGS sequence"/>
</dbReference>
<dbReference type="AlphaFoldDB" id="A0A383VZD4"/>
<evidence type="ECO:0000313" key="4">
    <source>
        <dbReference type="Proteomes" id="UP000256970"/>
    </source>
</evidence>
<gene>
    <name evidence="3" type="ORF">BQ4739_LOCUS10459</name>
</gene>
<name>A0A383VZD4_TETOB</name>
<evidence type="ECO:0000256" key="1">
    <source>
        <dbReference type="SAM" id="SignalP"/>
    </source>
</evidence>
<dbReference type="PANTHER" id="PTHR43762">
    <property type="entry name" value="L-GULONOLACTONE OXIDASE"/>
    <property type="match status" value="1"/>
</dbReference>
<dbReference type="InterPro" id="IPR010031">
    <property type="entry name" value="FAD_lactone_oxidase-like"/>
</dbReference>
<dbReference type="SUPFAM" id="SSF56176">
    <property type="entry name" value="FAD-binding/transporter-associated domain-like"/>
    <property type="match status" value="1"/>
</dbReference>
<dbReference type="InterPro" id="IPR016169">
    <property type="entry name" value="FAD-bd_PCMH_sub2"/>
</dbReference>
<sequence length="610" mass="65262">MLMLMNIMAVISSATLVAAVSRADLQPSFKTFRCRHPVVHVASSTLEVQKVVEKYRQQGNATIRTTHSLFHSSAPFTCASWNAPGSGSSASSSMQRRTAVTLVLNMSSVIRWDAAAAEITVGATMELYDLVAVELKQRGYTLPSMSVPAHGGLTVGGTITTAAHGMNSRPGQSHIMDSIASITIVTGEGKITVVKADTTLLSGVVGGVGLLGVVTEVTFKAVPRTKTRLSVFPYTDDADLVENVNKLRAIKAYDGVFVSWRPDSGMYTVHATETVAWDTPSVPAGAAVGPFNTLTAGAPPTFIDMITSTIATWNQPGGAVTANSLISTFGQQLLSIPWTAYTDKKGNTMPLDHAKFPVVVGETADIATSVPCAENSKDAAGNTCLWSRTAASDGLAIWGTEVAVADTQETFASVVADIRKVVSQDLNPAAAGKPGMSALLPVGDIIFRWGARASMIFGGARQGPIMYVETQGLTNARPSNNNQFPIRNMFALDIVEQVLLCKYKGIPHFGKNFVRTFTHPACALKTTMQQQLAEFKQLQAQHDPLLLFEPQLFTRFLKGSSMSSAACDVRRECFCTSDLHCATRFKCVRSSAFPEHKVCKPPADFDAGRA</sequence>
<dbReference type="GO" id="GO:0016899">
    <property type="term" value="F:oxidoreductase activity, acting on the CH-OH group of donors, oxygen as acceptor"/>
    <property type="evidence" value="ECO:0007669"/>
    <property type="project" value="InterPro"/>
</dbReference>